<keyword evidence="3" id="KW-1185">Reference proteome</keyword>
<dbReference type="Gene3D" id="2.160.20.120">
    <property type="match status" value="1"/>
</dbReference>
<comment type="caution">
    <text evidence="2">The sequence shown here is derived from an EMBL/GenBank/DDBJ whole genome shotgun (WGS) entry which is preliminary data.</text>
</comment>
<evidence type="ECO:0000313" key="3">
    <source>
        <dbReference type="Proteomes" id="UP001597051"/>
    </source>
</evidence>
<dbReference type="InterPro" id="IPR021255">
    <property type="entry name" value="DUF2807"/>
</dbReference>
<protein>
    <submittedName>
        <fullName evidence="2">Head GIN domain-containing protein</fullName>
    </submittedName>
</protein>
<dbReference type="EMBL" id="JBHTIZ010000022">
    <property type="protein sequence ID" value="MFD0984417.1"/>
    <property type="molecule type" value="Genomic_DNA"/>
</dbReference>
<dbReference type="Pfam" id="PF10988">
    <property type="entry name" value="DUF2807"/>
    <property type="match status" value="1"/>
</dbReference>
<sequence length="249" mass="28113">MRIVVSILFVLFFTSCEKPFDCVKSSGKLTTKVYEELKFTKIIVHKGIALVITQGDNYKVEVKTGENLINDIEVTSEGTTLTLEDNTTCNWVRDYGETVVYITAPNLTDIYCKTEKEITSNGILKYENLRLISMNTIDGYKGVGTGDFILQLDCENVLVESNEVSRYYISGKTNNASINFYENDGVFNGKNLMCNAISFFHRGSNDMFVHPLVSISGDIYNIGNVYCYSRPLATNIKVKQHYKGKLIFK</sequence>
<dbReference type="PROSITE" id="PS51257">
    <property type="entry name" value="PROKAR_LIPOPROTEIN"/>
    <property type="match status" value="1"/>
</dbReference>
<gene>
    <name evidence="2" type="ORF">ACFQ0S_08015</name>
</gene>
<evidence type="ECO:0000313" key="2">
    <source>
        <dbReference type="EMBL" id="MFD0984417.1"/>
    </source>
</evidence>
<reference evidence="3" key="1">
    <citation type="journal article" date="2019" name="Int. J. Syst. Evol. Microbiol.">
        <title>The Global Catalogue of Microorganisms (GCM) 10K type strain sequencing project: providing services to taxonomists for standard genome sequencing and annotation.</title>
        <authorList>
            <consortium name="The Broad Institute Genomics Platform"/>
            <consortium name="The Broad Institute Genome Sequencing Center for Infectious Disease"/>
            <person name="Wu L."/>
            <person name="Ma J."/>
        </authorList>
    </citation>
    <scope>NUCLEOTIDE SEQUENCE [LARGE SCALE GENOMIC DNA]</scope>
    <source>
        <strain evidence="3">CECT 7649</strain>
    </source>
</reference>
<proteinExistence type="predicted"/>
<name>A0ABW3J1V5_9FLAO</name>
<evidence type="ECO:0000259" key="1">
    <source>
        <dbReference type="Pfam" id="PF10988"/>
    </source>
</evidence>
<feature type="domain" description="Putative auto-transporter adhesin head GIN" evidence="1">
    <location>
        <begin position="38"/>
        <end position="231"/>
    </location>
</feature>
<dbReference type="Proteomes" id="UP001597051">
    <property type="component" value="Unassembled WGS sequence"/>
</dbReference>
<dbReference type="RefSeq" id="WP_379758916.1">
    <property type="nucleotide sequence ID" value="NZ_JBHSYB010000066.1"/>
</dbReference>
<accession>A0ABW3J1V5</accession>
<organism evidence="2 3">
    <name type="scientific">Flavobacterium myungsuense</name>
    <dbReference type="NCBI Taxonomy" id="651823"/>
    <lineage>
        <taxon>Bacteria</taxon>
        <taxon>Pseudomonadati</taxon>
        <taxon>Bacteroidota</taxon>
        <taxon>Flavobacteriia</taxon>
        <taxon>Flavobacteriales</taxon>
        <taxon>Flavobacteriaceae</taxon>
        <taxon>Flavobacterium</taxon>
    </lineage>
</organism>